<gene>
    <name evidence="4" type="ORF">DRP44_00605</name>
</gene>
<name>A0A660SBR9_UNCT6</name>
<dbReference type="Gene3D" id="2.60.40.790">
    <property type="match status" value="1"/>
</dbReference>
<dbReference type="EMBL" id="QNBC01000004">
    <property type="protein sequence ID" value="RKX68042.1"/>
    <property type="molecule type" value="Genomic_DNA"/>
</dbReference>
<evidence type="ECO:0000313" key="5">
    <source>
        <dbReference type="Proteomes" id="UP000282321"/>
    </source>
</evidence>
<dbReference type="InterPro" id="IPR008978">
    <property type="entry name" value="HSP20-like_chaperone"/>
</dbReference>
<accession>A0A660SBR9</accession>
<dbReference type="PANTHER" id="PTHR11527">
    <property type="entry name" value="HEAT-SHOCK PROTEIN 20 FAMILY MEMBER"/>
    <property type="match status" value="1"/>
</dbReference>
<feature type="domain" description="SHSP" evidence="3">
    <location>
        <begin position="22"/>
        <end position="131"/>
    </location>
</feature>
<evidence type="ECO:0000313" key="4">
    <source>
        <dbReference type="EMBL" id="RKX68042.1"/>
    </source>
</evidence>
<organism evidence="4 5">
    <name type="scientific">candidate division TA06 bacterium</name>
    <dbReference type="NCBI Taxonomy" id="2250710"/>
    <lineage>
        <taxon>Bacteria</taxon>
        <taxon>Bacteria division TA06</taxon>
    </lineage>
</organism>
<evidence type="ECO:0000256" key="2">
    <source>
        <dbReference type="RuleBase" id="RU003616"/>
    </source>
</evidence>
<dbReference type="InterPro" id="IPR031107">
    <property type="entry name" value="Small_HSP"/>
</dbReference>
<evidence type="ECO:0000259" key="3">
    <source>
        <dbReference type="PROSITE" id="PS01031"/>
    </source>
</evidence>
<evidence type="ECO:0000256" key="1">
    <source>
        <dbReference type="PROSITE-ProRule" id="PRU00285"/>
    </source>
</evidence>
<proteinExistence type="inferred from homology"/>
<dbReference type="Pfam" id="PF00011">
    <property type="entry name" value="HSP20"/>
    <property type="match status" value="1"/>
</dbReference>
<comment type="caution">
    <text evidence="4">The sequence shown here is derived from an EMBL/GenBank/DDBJ whole genome shotgun (WGS) entry which is preliminary data.</text>
</comment>
<comment type="similarity">
    <text evidence="1 2">Belongs to the small heat shock protein (HSP20) family.</text>
</comment>
<sequence>MKYLKHYSFIFFPNSDENELTGKDYDWVPNIDILTVKNGAYIVLEVAGVNKEDIKIELQNKLLVITGVRKRFVPEEECEFYSMEIAEGIFKRKISVPYQVDIENIKVEIKDGMLKIFVPKATEIRKEIVIE</sequence>
<dbReference type="PROSITE" id="PS01031">
    <property type="entry name" value="SHSP"/>
    <property type="match status" value="1"/>
</dbReference>
<dbReference type="CDD" id="cd06464">
    <property type="entry name" value="ACD_sHsps-like"/>
    <property type="match status" value="1"/>
</dbReference>
<dbReference type="InterPro" id="IPR002068">
    <property type="entry name" value="A-crystallin/Hsp20_dom"/>
</dbReference>
<dbReference type="Proteomes" id="UP000282321">
    <property type="component" value="Unassembled WGS sequence"/>
</dbReference>
<dbReference type="AlphaFoldDB" id="A0A660SBR9"/>
<dbReference type="SUPFAM" id="SSF49764">
    <property type="entry name" value="HSP20-like chaperones"/>
    <property type="match status" value="1"/>
</dbReference>
<protein>
    <submittedName>
        <fullName evidence="4">Hsp20/alpha crystallin family protein</fullName>
    </submittedName>
</protein>
<reference evidence="4 5" key="1">
    <citation type="submission" date="2018-06" db="EMBL/GenBank/DDBJ databases">
        <title>Extensive metabolic versatility and redundancy in microbially diverse, dynamic hydrothermal sediments.</title>
        <authorList>
            <person name="Dombrowski N."/>
            <person name="Teske A."/>
            <person name="Baker B.J."/>
        </authorList>
    </citation>
    <scope>NUCLEOTIDE SEQUENCE [LARGE SCALE GENOMIC DNA]</scope>
    <source>
        <strain evidence="4">B35_G9</strain>
    </source>
</reference>